<dbReference type="Proteomes" id="UP001245184">
    <property type="component" value="Unassembled WGS sequence"/>
</dbReference>
<protein>
    <submittedName>
        <fullName evidence="1">Uncharacterized protein</fullName>
    </submittedName>
</protein>
<dbReference type="RefSeq" id="WP_310034971.1">
    <property type="nucleotide sequence ID" value="NZ_JAVIZN010000002.1"/>
</dbReference>
<evidence type="ECO:0000313" key="2">
    <source>
        <dbReference type="Proteomes" id="UP001245184"/>
    </source>
</evidence>
<dbReference type="EMBL" id="JAVIZN010000002">
    <property type="protein sequence ID" value="MDR6207914.1"/>
    <property type="molecule type" value="Genomic_DNA"/>
</dbReference>
<dbReference type="AlphaFoldDB" id="A0ABD5CU64"/>
<evidence type="ECO:0000313" key="1">
    <source>
        <dbReference type="EMBL" id="MDR6207914.1"/>
    </source>
</evidence>
<reference evidence="1 2" key="1">
    <citation type="submission" date="2023-08" db="EMBL/GenBank/DDBJ databases">
        <title>Genome sequencing of plant associated microbes to promote plant fitness in Sorghum bicolor and Oryza sativa.</title>
        <authorList>
            <person name="Coleman-Derr D."/>
        </authorList>
    </citation>
    <scope>NUCLEOTIDE SEQUENCE [LARGE SCALE GENOMIC DNA]</scope>
    <source>
        <strain evidence="1 2">SLBN-33</strain>
    </source>
</reference>
<gene>
    <name evidence="1" type="ORF">QF025_006634</name>
</gene>
<comment type="caution">
    <text evidence="1">The sequence shown here is derived from an EMBL/GenBank/DDBJ whole genome shotgun (WGS) entry which is preliminary data.</text>
</comment>
<proteinExistence type="predicted"/>
<sequence length="52" mass="6005">MKDTLDELTRAYRRVRRDEITNDIAQLVAPAAEHIEGRKRRADVAGRIEVQT</sequence>
<organism evidence="1 2">
    <name type="scientific">Paraburkholderia graminis</name>
    <dbReference type="NCBI Taxonomy" id="60548"/>
    <lineage>
        <taxon>Bacteria</taxon>
        <taxon>Pseudomonadati</taxon>
        <taxon>Pseudomonadota</taxon>
        <taxon>Betaproteobacteria</taxon>
        <taxon>Burkholderiales</taxon>
        <taxon>Burkholderiaceae</taxon>
        <taxon>Paraburkholderia</taxon>
    </lineage>
</organism>
<accession>A0ABD5CU64</accession>
<name>A0ABD5CU64_9BURK</name>